<accession>A0A380WM77</accession>
<protein>
    <submittedName>
        <fullName evidence="1">Uncharacterized protein</fullName>
    </submittedName>
</protein>
<dbReference type="Proteomes" id="UP000254701">
    <property type="component" value="Unassembled WGS sequence"/>
</dbReference>
<dbReference type="OrthoDB" id="8448936at2"/>
<dbReference type="EMBL" id="UFSM01000001">
    <property type="protein sequence ID" value="SUU90001.1"/>
    <property type="molecule type" value="Genomic_DNA"/>
</dbReference>
<evidence type="ECO:0000313" key="1">
    <source>
        <dbReference type="EMBL" id="SUU90001.1"/>
    </source>
</evidence>
<name>A0A380WM77_AMIAI</name>
<dbReference type="AlphaFoldDB" id="A0A380WM77"/>
<reference evidence="1 2" key="1">
    <citation type="submission" date="2018-06" db="EMBL/GenBank/DDBJ databases">
        <authorList>
            <consortium name="Pathogen Informatics"/>
            <person name="Doyle S."/>
        </authorList>
    </citation>
    <scope>NUCLEOTIDE SEQUENCE [LARGE SCALE GENOMIC DNA]</scope>
    <source>
        <strain evidence="1 2">NCTC10684</strain>
    </source>
</reference>
<dbReference type="RefSeq" id="WP_115732076.1">
    <property type="nucleotide sequence ID" value="NZ_BAAAVY010000002.1"/>
</dbReference>
<proteinExistence type="predicted"/>
<organism evidence="1 2">
    <name type="scientific">Aminobacter aminovorans</name>
    <name type="common">Chelatobacter heintzii</name>
    <dbReference type="NCBI Taxonomy" id="83263"/>
    <lineage>
        <taxon>Bacteria</taxon>
        <taxon>Pseudomonadati</taxon>
        <taxon>Pseudomonadota</taxon>
        <taxon>Alphaproteobacteria</taxon>
        <taxon>Hyphomicrobiales</taxon>
        <taxon>Phyllobacteriaceae</taxon>
        <taxon>Aminobacter</taxon>
    </lineage>
</organism>
<sequence>MTAPVISIRPAPPPAIPERVSSRQFKMQLELDEILDQVEAWVAAQPRLVQIAYRESKTFDRADAMLQSGFSALGFDAARVDEFFSDAEKL</sequence>
<evidence type="ECO:0000313" key="2">
    <source>
        <dbReference type="Proteomes" id="UP000254701"/>
    </source>
</evidence>
<gene>
    <name evidence="1" type="ORF">NCTC10684_03244</name>
</gene>